<evidence type="ECO:0000256" key="10">
    <source>
        <dbReference type="ARBA" id="ARBA00022833"/>
    </source>
</evidence>
<dbReference type="SUPFAM" id="SSF63737">
    <property type="entry name" value="Leukotriene A4 hydrolase N-terminal domain"/>
    <property type="match status" value="1"/>
</dbReference>
<dbReference type="GO" id="GO:0005737">
    <property type="term" value="C:cytoplasm"/>
    <property type="evidence" value="ECO:0007669"/>
    <property type="project" value="TreeGrafter"/>
</dbReference>
<dbReference type="RefSeq" id="WP_066403631.1">
    <property type="nucleotide sequence ID" value="NZ_CP011390.1"/>
</dbReference>
<dbReference type="GO" id="GO:0016285">
    <property type="term" value="F:alanyl aminopeptidase activity"/>
    <property type="evidence" value="ECO:0007669"/>
    <property type="project" value="UniProtKB-EC"/>
</dbReference>
<keyword evidence="15" id="KW-1185">Reference proteome</keyword>
<dbReference type="GO" id="GO:0008270">
    <property type="term" value="F:zinc ion binding"/>
    <property type="evidence" value="ECO:0007669"/>
    <property type="project" value="InterPro"/>
</dbReference>
<dbReference type="GO" id="GO:0016020">
    <property type="term" value="C:membrane"/>
    <property type="evidence" value="ECO:0007669"/>
    <property type="project" value="TreeGrafter"/>
</dbReference>
<dbReference type="Pfam" id="PF01433">
    <property type="entry name" value="Peptidase_M1"/>
    <property type="match status" value="1"/>
</dbReference>
<dbReference type="AlphaFoldDB" id="A0A172TU57"/>
<reference evidence="15" key="1">
    <citation type="submission" date="2015-01" db="EMBL/GenBank/DDBJ databases">
        <title>Flavisolibacter sp./LCS9/ whole genome sequencing.</title>
        <authorList>
            <person name="Kim M.K."/>
            <person name="Srinivasan S."/>
            <person name="Lee J.-J."/>
        </authorList>
    </citation>
    <scope>NUCLEOTIDE SEQUENCE [LARGE SCALE GENOMIC DNA]</scope>
    <source>
        <strain evidence="15">LCS9</strain>
    </source>
</reference>
<dbReference type="GO" id="GO:0043171">
    <property type="term" value="P:peptide catabolic process"/>
    <property type="evidence" value="ECO:0007669"/>
    <property type="project" value="TreeGrafter"/>
</dbReference>
<feature type="domain" description="Aminopeptidase N-like N-terminal" evidence="13">
    <location>
        <begin position="23"/>
        <end position="195"/>
    </location>
</feature>
<dbReference type="InterPro" id="IPR001930">
    <property type="entry name" value="Peptidase_M1"/>
</dbReference>
<dbReference type="EC" id="3.4.11.2" evidence="4"/>
<keyword evidence="6" id="KW-0031">Aminopeptidase</keyword>
<dbReference type="InterPro" id="IPR027268">
    <property type="entry name" value="Peptidase_M4/M1_CTD_sf"/>
</dbReference>
<comment type="cofactor">
    <cofactor evidence="2">
        <name>Zn(2+)</name>
        <dbReference type="ChEBI" id="CHEBI:29105"/>
    </cofactor>
</comment>
<dbReference type="KEGG" id="fla:SY85_08705"/>
<dbReference type="EMBL" id="CP011390">
    <property type="protein sequence ID" value="ANE50570.1"/>
    <property type="molecule type" value="Genomic_DNA"/>
</dbReference>
<dbReference type="InterPro" id="IPR045357">
    <property type="entry name" value="Aminopeptidase_N-like_N"/>
</dbReference>
<accession>A0A172TU57</accession>
<proteinExistence type="inferred from homology"/>
<gene>
    <name evidence="14" type="ORF">SY85_08705</name>
</gene>
<evidence type="ECO:0000313" key="15">
    <source>
        <dbReference type="Proteomes" id="UP000077177"/>
    </source>
</evidence>
<dbReference type="InterPro" id="IPR042097">
    <property type="entry name" value="Aminopeptidase_N-like_N_sf"/>
</dbReference>
<comment type="catalytic activity">
    <reaction evidence="1">
        <text>Release of an N-terminal amino acid, Xaa-|-Yaa- from a peptide, amide or arylamide. Xaa is preferably Ala, but may be most amino acids including Pro (slow action). When a terminal hydrophobic residue is followed by a prolyl residue, the two may be released as an intact Xaa-Pro dipeptide.</text>
        <dbReference type="EC" id="3.4.11.2"/>
    </reaction>
</comment>
<evidence type="ECO:0000256" key="11">
    <source>
        <dbReference type="ARBA" id="ARBA00023049"/>
    </source>
</evidence>
<dbReference type="GO" id="GO:0042277">
    <property type="term" value="F:peptide binding"/>
    <property type="evidence" value="ECO:0007669"/>
    <property type="project" value="TreeGrafter"/>
</dbReference>
<dbReference type="PANTHER" id="PTHR11533:SF174">
    <property type="entry name" value="PUROMYCIN-SENSITIVE AMINOPEPTIDASE-RELATED"/>
    <property type="match status" value="1"/>
</dbReference>
<evidence type="ECO:0000256" key="9">
    <source>
        <dbReference type="ARBA" id="ARBA00022801"/>
    </source>
</evidence>
<evidence type="ECO:0000256" key="2">
    <source>
        <dbReference type="ARBA" id="ARBA00001947"/>
    </source>
</evidence>
<dbReference type="CDD" id="cd09603">
    <property type="entry name" value="M1_APN_like"/>
    <property type="match status" value="1"/>
</dbReference>
<dbReference type="InterPro" id="IPR050344">
    <property type="entry name" value="Peptidase_M1_aminopeptidases"/>
</dbReference>
<evidence type="ECO:0000256" key="5">
    <source>
        <dbReference type="ARBA" id="ARBA00015611"/>
    </source>
</evidence>
<dbReference type="Gene3D" id="2.60.40.1730">
    <property type="entry name" value="tricorn interacting facor f3 domain"/>
    <property type="match status" value="1"/>
</dbReference>
<evidence type="ECO:0000256" key="3">
    <source>
        <dbReference type="ARBA" id="ARBA00010136"/>
    </source>
</evidence>
<dbReference type="SUPFAM" id="SSF55486">
    <property type="entry name" value="Metalloproteases ('zincins'), catalytic domain"/>
    <property type="match status" value="1"/>
</dbReference>
<protein>
    <recommendedName>
        <fullName evidence="5">Aminopeptidase N</fullName>
        <ecNumber evidence="4">3.4.11.2</ecNumber>
    </recommendedName>
</protein>
<dbReference type="OrthoDB" id="100605at2"/>
<keyword evidence="7" id="KW-0645">Protease</keyword>
<organism evidence="14 15">
    <name type="scientific">Flavisolibacter tropicus</name>
    <dbReference type="NCBI Taxonomy" id="1492898"/>
    <lineage>
        <taxon>Bacteria</taxon>
        <taxon>Pseudomonadati</taxon>
        <taxon>Bacteroidota</taxon>
        <taxon>Chitinophagia</taxon>
        <taxon>Chitinophagales</taxon>
        <taxon>Chitinophagaceae</taxon>
        <taxon>Flavisolibacter</taxon>
    </lineage>
</organism>
<comment type="similarity">
    <text evidence="3">Belongs to the peptidase M1 family.</text>
</comment>
<dbReference type="PANTHER" id="PTHR11533">
    <property type="entry name" value="PROTEASE M1 ZINC METALLOPROTEASE"/>
    <property type="match status" value="1"/>
</dbReference>
<evidence type="ECO:0000256" key="6">
    <source>
        <dbReference type="ARBA" id="ARBA00022438"/>
    </source>
</evidence>
<evidence type="ECO:0000256" key="1">
    <source>
        <dbReference type="ARBA" id="ARBA00000098"/>
    </source>
</evidence>
<keyword evidence="11" id="KW-0482">Metalloprotease</keyword>
<name>A0A172TU57_9BACT</name>
<sequence>MKAGFSVFLFLCTLIGQAQIDVQHYRFEIELNDQSDGIVGKALVTIKFLSDASEVRLDLVSQEDEDGMTAYQVLEQRQRLVSSHKDNVLLFQLTKPAKKGEERTFEIDYMGKPKDGLIISRNQYGDRTFFADNWPNRAHNWIPCNDNPADKASVEFVVTAPSQYKVISNGLLVEEKAIDANRKRTYWKEDTPISTKVMVIGAARFAVTRVDSGYRVPVTAWVYPQDSAKGAYDYALADDILGYMEKYVAPYPYKKLANVQSKTIFGGMENANTIFYAENTVTGNRSSEALLAHEIAHQWFGNTATEKSFTHLWLSEGFATYFTSLYMEQKYGEDSFQKRLQDDRRQVIQFVRTFNHPVVDSTTDYMDLLNANSYQKGSWVLHMLRRTIGDEGFRKSIKAYYNQYKGSNADTRDFQRVVEETTGAKLDTFFRQWLYQPGVPKLDVRWRQQPNKAIELNVLQQSKVLYQLPLEIGIVYKDGSKEVQRVNISKAAESFQVPVKDMPAKVILDPNTNLLFDGKISEL</sequence>
<dbReference type="Gene3D" id="1.10.390.10">
    <property type="entry name" value="Neutral Protease Domain 2"/>
    <property type="match status" value="1"/>
</dbReference>
<evidence type="ECO:0000256" key="7">
    <source>
        <dbReference type="ARBA" id="ARBA00022670"/>
    </source>
</evidence>
<evidence type="ECO:0000259" key="12">
    <source>
        <dbReference type="Pfam" id="PF01433"/>
    </source>
</evidence>
<dbReference type="Pfam" id="PF17900">
    <property type="entry name" value="Peptidase_M1_N"/>
    <property type="match status" value="1"/>
</dbReference>
<dbReference type="PATRIC" id="fig|1492898.3.peg.1869"/>
<dbReference type="GO" id="GO:0005615">
    <property type="term" value="C:extracellular space"/>
    <property type="evidence" value="ECO:0007669"/>
    <property type="project" value="TreeGrafter"/>
</dbReference>
<reference evidence="14 15" key="2">
    <citation type="journal article" date="2016" name="Int. J. Syst. Evol. Microbiol.">
        <title>Flavisolibacter tropicus sp. nov., isolated from tropical soil.</title>
        <authorList>
            <person name="Lee J.J."/>
            <person name="Kang M.S."/>
            <person name="Kim G.S."/>
            <person name="Lee C.S."/>
            <person name="Lim S."/>
            <person name="Lee J."/>
            <person name="Roh S.H."/>
            <person name="Kang H."/>
            <person name="Ha J.M."/>
            <person name="Bae S."/>
            <person name="Jung H.Y."/>
            <person name="Kim M.K."/>
        </authorList>
    </citation>
    <scope>NUCLEOTIDE SEQUENCE [LARGE SCALE GENOMIC DNA]</scope>
    <source>
        <strain evidence="14 15">LCS9</strain>
    </source>
</reference>
<dbReference type="Proteomes" id="UP000077177">
    <property type="component" value="Chromosome"/>
</dbReference>
<keyword evidence="9" id="KW-0378">Hydrolase</keyword>
<keyword evidence="8" id="KW-0479">Metal-binding</keyword>
<evidence type="ECO:0000259" key="13">
    <source>
        <dbReference type="Pfam" id="PF17900"/>
    </source>
</evidence>
<dbReference type="GO" id="GO:0070006">
    <property type="term" value="F:metalloaminopeptidase activity"/>
    <property type="evidence" value="ECO:0007669"/>
    <property type="project" value="TreeGrafter"/>
</dbReference>
<dbReference type="STRING" id="1492898.SY85_08705"/>
<evidence type="ECO:0000256" key="4">
    <source>
        <dbReference type="ARBA" id="ARBA00012564"/>
    </source>
</evidence>
<keyword evidence="10" id="KW-0862">Zinc</keyword>
<evidence type="ECO:0000256" key="8">
    <source>
        <dbReference type="ARBA" id="ARBA00022723"/>
    </source>
</evidence>
<dbReference type="PRINTS" id="PR00756">
    <property type="entry name" value="ALADIPTASE"/>
</dbReference>
<evidence type="ECO:0000313" key="14">
    <source>
        <dbReference type="EMBL" id="ANE50570.1"/>
    </source>
</evidence>
<dbReference type="GO" id="GO:0006508">
    <property type="term" value="P:proteolysis"/>
    <property type="evidence" value="ECO:0007669"/>
    <property type="project" value="UniProtKB-KW"/>
</dbReference>
<dbReference type="InterPro" id="IPR014782">
    <property type="entry name" value="Peptidase_M1_dom"/>
</dbReference>
<feature type="domain" description="Peptidase M1 membrane alanine aminopeptidase" evidence="12">
    <location>
        <begin position="243"/>
        <end position="433"/>
    </location>
</feature>